<dbReference type="Pfam" id="PF01501">
    <property type="entry name" value="Glyco_transf_8"/>
    <property type="match status" value="1"/>
</dbReference>
<keyword evidence="5" id="KW-1185">Reference proteome</keyword>
<comment type="caution">
    <text evidence="4">The sequence shown here is derived from an EMBL/GenBank/DDBJ whole genome shotgun (WGS) entry which is preliminary data.</text>
</comment>
<protein>
    <recommendedName>
        <fullName evidence="6">Glycosyltransferase family 8 protein</fullName>
    </recommendedName>
</protein>
<dbReference type="Proteomes" id="UP000241771">
    <property type="component" value="Unassembled WGS sequence"/>
</dbReference>
<evidence type="ECO:0000256" key="2">
    <source>
        <dbReference type="ARBA" id="ARBA00022679"/>
    </source>
</evidence>
<evidence type="ECO:0000313" key="5">
    <source>
        <dbReference type="Proteomes" id="UP000241771"/>
    </source>
</evidence>
<dbReference type="InterPro" id="IPR050748">
    <property type="entry name" value="Glycosyltrans_8_dom-fam"/>
</dbReference>
<organism evidence="4 5">
    <name type="scientific">Photobacterium sanctipauli</name>
    <dbReference type="NCBI Taxonomy" id="1342794"/>
    <lineage>
        <taxon>Bacteria</taxon>
        <taxon>Pseudomonadati</taxon>
        <taxon>Pseudomonadota</taxon>
        <taxon>Gammaproteobacteria</taxon>
        <taxon>Vibrionales</taxon>
        <taxon>Vibrionaceae</taxon>
        <taxon>Photobacterium</taxon>
    </lineage>
</organism>
<accession>A0A2T3NY78</accession>
<sequence length="302" mass="35357">MFNILMTTNESYAQHCGVCITSLVENNPDSQFNIVIAGLGLSNLTKNKIIECGSLNDNVKINVIDFNHDKIKSLPETSMYTKDIYLRLWVDDFFDLEVETVLYIDVDAIVVDSISDLFNQELEEYVIAAVDIPFAECEEHCPLPPEFNYFNSGVLLFNLKRWRDEKYRSQIVNYILDNSKSIEYPDQDALNGVLFNKRLKLDYTYNVIGPFFRKNTYEKLGKNEIKRIREQAKIVHFNGVGAKPWFYTSNHPYQKKYFSYLSRTPWQDYRPVDKTFLNFVKKYLRIILNVESFVRVSFVKGS</sequence>
<dbReference type="PANTHER" id="PTHR13778">
    <property type="entry name" value="GLYCOSYLTRANSFERASE 8 DOMAIN-CONTAINING PROTEIN"/>
    <property type="match status" value="1"/>
</dbReference>
<name>A0A2T3NY78_9GAMM</name>
<proteinExistence type="predicted"/>
<dbReference type="CDD" id="cd04194">
    <property type="entry name" value="GT8_A4GalT_like"/>
    <property type="match status" value="1"/>
</dbReference>
<dbReference type="InterPro" id="IPR029044">
    <property type="entry name" value="Nucleotide-diphossugar_trans"/>
</dbReference>
<evidence type="ECO:0008006" key="6">
    <source>
        <dbReference type="Google" id="ProtNLM"/>
    </source>
</evidence>
<keyword evidence="2" id="KW-0808">Transferase</keyword>
<reference evidence="4 5" key="1">
    <citation type="submission" date="2018-01" db="EMBL/GenBank/DDBJ databases">
        <title>Whole genome sequencing of Histamine producing bacteria.</title>
        <authorList>
            <person name="Butler K."/>
        </authorList>
    </citation>
    <scope>NUCLEOTIDE SEQUENCE [LARGE SCALE GENOMIC DNA]</scope>
    <source>
        <strain evidence="4 5">DSM 100436</strain>
    </source>
</reference>
<dbReference type="PANTHER" id="PTHR13778:SF47">
    <property type="entry name" value="LIPOPOLYSACCHARIDE 1,3-GALACTOSYLTRANSFERASE"/>
    <property type="match status" value="1"/>
</dbReference>
<dbReference type="Gene3D" id="3.90.550.10">
    <property type="entry name" value="Spore Coat Polysaccharide Biosynthesis Protein SpsA, Chain A"/>
    <property type="match status" value="1"/>
</dbReference>
<evidence type="ECO:0000256" key="1">
    <source>
        <dbReference type="ARBA" id="ARBA00022676"/>
    </source>
</evidence>
<gene>
    <name evidence="4" type="ORF">C9I98_04410</name>
</gene>
<dbReference type="RefSeq" id="WP_107271622.1">
    <property type="nucleotide sequence ID" value="NZ_PYMA01000002.1"/>
</dbReference>
<dbReference type="GO" id="GO:0046872">
    <property type="term" value="F:metal ion binding"/>
    <property type="evidence" value="ECO:0007669"/>
    <property type="project" value="UniProtKB-KW"/>
</dbReference>
<keyword evidence="1" id="KW-0328">Glycosyltransferase</keyword>
<dbReference type="SUPFAM" id="SSF53448">
    <property type="entry name" value="Nucleotide-diphospho-sugar transferases"/>
    <property type="match status" value="1"/>
</dbReference>
<dbReference type="GO" id="GO:0016757">
    <property type="term" value="F:glycosyltransferase activity"/>
    <property type="evidence" value="ECO:0007669"/>
    <property type="project" value="UniProtKB-KW"/>
</dbReference>
<evidence type="ECO:0000313" key="4">
    <source>
        <dbReference type="EMBL" id="PSW21201.1"/>
    </source>
</evidence>
<evidence type="ECO:0000256" key="3">
    <source>
        <dbReference type="ARBA" id="ARBA00022723"/>
    </source>
</evidence>
<keyword evidence="3" id="KW-0479">Metal-binding</keyword>
<dbReference type="EMBL" id="PYMA01000002">
    <property type="protein sequence ID" value="PSW21201.1"/>
    <property type="molecule type" value="Genomic_DNA"/>
</dbReference>
<dbReference type="InterPro" id="IPR002495">
    <property type="entry name" value="Glyco_trans_8"/>
</dbReference>
<dbReference type="AlphaFoldDB" id="A0A2T3NY78"/>